<gene>
    <name evidence="1" type="ORF">GVT53_00695</name>
</gene>
<evidence type="ECO:0000313" key="2">
    <source>
        <dbReference type="Proteomes" id="UP000502928"/>
    </source>
</evidence>
<accession>A0A6G7IY53</accession>
<dbReference type="KEGG" id="mut:GVT53_00695"/>
<proteinExistence type="predicted"/>
<evidence type="ECO:0000313" key="1">
    <source>
        <dbReference type="EMBL" id="QII43268.1"/>
    </source>
</evidence>
<dbReference type="RefSeq" id="WP_166246985.1">
    <property type="nucleotide sequence ID" value="NZ_CP049616.1"/>
</dbReference>
<protein>
    <submittedName>
        <fullName evidence="1">Uncharacterized protein</fullName>
    </submittedName>
</protein>
<dbReference type="Proteomes" id="UP000502928">
    <property type="component" value="Chromosome"/>
</dbReference>
<dbReference type="AlphaFoldDB" id="A0A6G7IY53"/>
<name>A0A6G7IY53_9FLAO</name>
<dbReference type="PROSITE" id="PS51257">
    <property type="entry name" value="PROKAR_LIPOPROTEIN"/>
    <property type="match status" value="1"/>
</dbReference>
<organism evidence="1 2">
    <name type="scientific">Flagellimonas oceani</name>
    <dbReference type="NCBI Taxonomy" id="2698672"/>
    <lineage>
        <taxon>Bacteria</taxon>
        <taxon>Pseudomonadati</taxon>
        <taxon>Bacteroidota</taxon>
        <taxon>Flavobacteriia</taxon>
        <taxon>Flavobacteriales</taxon>
        <taxon>Flavobacteriaceae</taxon>
        <taxon>Flagellimonas</taxon>
    </lineage>
</organism>
<reference evidence="1 2" key="1">
    <citation type="submission" date="2020-02" db="EMBL/GenBank/DDBJ databases">
        <title>Complete genome of Muricauda sp. 501str8.</title>
        <authorList>
            <person name="Dong B."/>
            <person name="Zhu S."/>
            <person name="Yang J."/>
            <person name="Chen J."/>
        </authorList>
    </citation>
    <scope>NUCLEOTIDE SEQUENCE [LARGE SCALE GENOMIC DNA]</scope>
    <source>
        <strain evidence="1 2">501str8</strain>
    </source>
</reference>
<sequence length="186" mass="21425">MKNITLIVLLSVSMGCGSKRTVVEPSANAYYPVGNYDAKFKYVDTDAYVIHKDISKQIEWNQIAYSVREIQYSWGKKVETFYRLEDGNVLYYDVASNTESMIMPKNPKVGFKWVSTDKAWEYEIVQLDGELETPQRQYSNLLVMKASQVTGRDSNKLSEYHNYYQKGIGKVASIGDGMLMTFRLYQ</sequence>
<dbReference type="EMBL" id="CP049616">
    <property type="protein sequence ID" value="QII43268.1"/>
    <property type="molecule type" value="Genomic_DNA"/>
</dbReference>
<keyword evidence="2" id="KW-1185">Reference proteome</keyword>